<dbReference type="EMBL" id="ABZS01000127">
    <property type="protein sequence ID" value="EEP60243.1"/>
    <property type="molecule type" value="Genomic_DNA"/>
</dbReference>
<accession>C4FL04</accession>
<dbReference type="Gene3D" id="3.75.10.10">
    <property type="entry name" value="L-arginine/glycine Amidinotransferase, Chain A"/>
    <property type="match status" value="1"/>
</dbReference>
<evidence type="ECO:0000313" key="2">
    <source>
        <dbReference type="EMBL" id="EEP60243.1"/>
    </source>
</evidence>
<organism evidence="2 3">
    <name type="scientific">Sulfurihydrogenibium yellowstonense SS-5</name>
    <dbReference type="NCBI Taxonomy" id="432331"/>
    <lineage>
        <taxon>Bacteria</taxon>
        <taxon>Pseudomonadati</taxon>
        <taxon>Aquificota</taxon>
        <taxon>Aquificia</taxon>
        <taxon>Aquificales</taxon>
        <taxon>Hydrogenothermaceae</taxon>
        <taxon>Sulfurihydrogenibium</taxon>
    </lineage>
</organism>
<reference evidence="2 3" key="1">
    <citation type="submission" date="2009-04" db="EMBL/GenBank/DDBJ databases">
        <authorList>
            <person name="Reysenbach A.-L."/>
            <person name="Heidelberg J.F."/>
            <person name="Nelson W.C."/>
        </authorList>
    </citation>
    <scope>NUCLEOTIDE SEQUENCE [LARGE SCALE GENOMIC DNA]</scope>
    <source>
        <strain evidence="2 3">SS-5</strain>
    </source>
</reference>
<proteinExistence type="predicted"/>
<dbReference type="Proteomes" id="UP000005540">
    <property type="component" value="Unassembled WGS sequence"/>
</dbReference>
<protein>
    <submittedName>
        <fullName evidence="2">Agmatine deiminase</fullName>
        <ecNumber evidence="2">3.5.3.12</ecNumber>
    </submittedName>
</protein>
<sequence>MRKLYLPPEWSKHKGTWLSYPHNPDTFFEKIDNVRDKYTDMVKLLSECEEVHINVNDEEMENDVLSRLKDKRANLNNVFIHRFPTNDAWCRDHGAIFVVDRDENKLVALDFKFNAWGGKYPYELDNEIPKKMAEYLNVERIEIDMVLEGGSIDVNGNGLLLTTESCLLNPNRNPNMSKEEIEENLKYYFGVEKILWLKEGIVGDDTDGHIDDITRFINENTVITVVEENPNDENYPILKENYEMLKTFTDIKGNKLNIITLPMPDPVYYKGDRLPASYANFYISNKYVIVPIFNCDKDKIALEILQSVFTDRAVVGIDASDIVVGLGTFHCLTQQIPYV</sequence>
<dbReference type="OrthoDB" id="9808013at2"/>
<dbReference type="GO" id="GO:0004668">
    <property type="term" value="F:protein-arginine deiminase activity"/>
    <property type="evidence" value="ECO:0007669"/>
    <property type="project" value="InterPro"/>
</dbReference>
<keyword evidence="3" id="KW-1185">Reference proteome</keyword>
<dbReference type="GO" id="GO:0009446">
    <property type="term" value="P:putrescine biosynthetic process"/>
    <property type="evidence" value="ECO:0007669"/>
    <property type="project" value="InterPro"/>
</dbReference>
<comment type="caution">
    <text evidence="2">The sequence shown here is derived from an EMBL/GenBank/DDBJ whole genome shotgun (WGS) entry which is preliminary data.</text>
</comment>
<name>C4FL04_9AQUI</name>
<keyword evidence="1 2" id="KW-0378">Hydrolase</keyword>
<dbReference type="SUPFAM" id="SSF55909">
    <property type="entry name" value="Pentein"/>
    <property type="match status" value="1"/>
</dbReference>
<dbReference type="EC" id="3.5.3.12" evidence="2"/>
<gene>
    <name evidence="2" type="ORF">SULYE_1258</name>
</gene>
<dbReference type="InterPro" id="IPR007466">
    <property type="entry name" value="Peptidyl-Arg-deiminase_porph"/>
</dbReference>
<dbReference type="RefSeq" id="WP_007547466.1">
    <property type="nucleotide sequence ID" value="NZ_ABZS01000127.1"/>
</dbReference>
<evidence type="ECO:0000313" key="3">
    <source>
        <dbReference type="Proteomes" id="UP000005540"/>
    </source>
</evidence>
<dbReference type="PANTHER" id="PTHR31377">
    <property type="entry name" value="AGMATINE DEIMINASE-RELATED"/>
    <property type="match status" value="1"/>
</dbReference>
<dbReference type="Pfam" id="PF04371">
    <property type="entry name" value="PAD_porph"/>
    <property type="match status" value="1"/>
</dbReference>
<dbReference type="PANTHER" id="PTHR31377:SF0">
    <property type="entry name" value="AGMATINE DEIMINASE-RELATED"/>
    <property type="match status" value="1"/>
</dbReference>
<dbReference type="AlphaFoldDB" id="C4FL04"/>
<dbReference type="GO" id="GO:0047632">
    <property type="term" value="F:agmatine deiminase activity"/>
    <property type="evidence" value="ECO:0007669"/>
    <property type="project" value="UniProtKB-EC"/>
</dbReference>
<evidence type="ECO:0000256" key="1">
    <source>
        <dbReference type="ARBA" id="ARBA00022801"/>
    </source>
</evidence>